<sequence>MNGSSILKSAGGIAIVEFVCLPSLPLPTPPPLSLSLPSLTSYL</sequence>
<proteinExistence type="predicted"/>
<protein>
    <submittedName>
        <fullName evidence="1">Uncharacterized protein</fullName>
    </submittedName>
</protein>
<reference evidence="1" key="1">
    <citation type="submission" date="2020-02" db="EMBL/GenBank/DDBJ databases">
        <authorList>
            <person name="Scholz U."/>
            <person name="Mascher M."/>
            <person name="Fiebig A."/>
        </authorList>
    </citation>
    <scope>NUCLEOTIDE SEQUENCE</scope>
</reference>
<dbReference type="EMBL" id="LR746270">
    <property type="protein sequence ID" value="CAA7399870.1"/>
    <property type="molecule type" value="Genomic_DNA"/>
</dbReference>
<evidence type="ECO:0000313" key="2">
    <source>
        <dbReference type="Proteomes" id="UP000663760"/>
    </source>
</evidence>
<organism evidence="1 2">
    <name type="scientific">Spirodela intermedia</name>
    <name type="common">Intermediate duckweed</name>
    <dbReference type="NCBI Taxonomy" id="51605"/>
    <lineage>
        <taxon>Eukaryota</taxon>
        <taxon>Viridiplantae</taxon>
        <taxon>Streptophyta</taxon>
        <taxon>Embryophyta</taxon>
        <taxon>Tracheophyta</taxon>
        <taxon>Spermatophyta</taxon>
        <taxon>Magnoliopsida</taxon>
        <taxon>Liliopsida</taxon>
        <taxon>Araceae</taxon>
        <taxon>Lemnoideae</taxon>
        <taxon>Spirodela</taxon>
    </lineage>
</organism>
<evidence type="ECO:0000313" key="1">
    <source>
        <dbReference type="EMBL" id="CAA7399870.1"/>
    </source>
</evidence>
<dbReference type="AlphaFoldDB" id="A0A7I8KPZ4"/>
<keyword evidence="2" id="KW-1185">Reference proteome</keyword>
<name>A0A7I8KPZ4_SPIIN</name>
<gene>
    <name evidence="1" type="ORF">SI8410_07010540</name>
</gene>
<dbReference type="Proteomes" id="UP000663760">
    <property type="component" value="Chromosome 7"/>
</dbReference>
<accession>A0A7I8KPZ4</accession>